<feature type="domain" description="Sulfatase N-terminal" evidence="3">
    <location>
        <begin position="415"/>
        <end position="715"/>
    </location>
</feature>
<dbReference type="InterPro" id="IPR000917">
    <property type="entry name" value="Sulfatase_N"/>
</dbReference>
<dbReference type="EMBL" id="SHSV01000034">
    <property type="protein sequence ID" value="TCF43089.1"/>
    <property type="molecule type" value="Genomic_DNA"/>
</dbReference>
<dbReference type="AlphaFoldDB" id="A0A4R0US49"/>
<dbReference type="SUPFAM" id="SSF53649">
    <property type="entry name" value="Alkaline phosphatase-like"/>
    <property type="match status" value="1"/>
</dbReference>
<gene>
    <name evidence="4" type="ORF">MCC10102_1974</name>
</gene>
<evidence type="ECO:0000313" key="4">
    <source>
        <dbReference type="EMBL" id="TCF43089.1"/>
    </source>
</evidence>
<keyword evidence="4" id="KW-0808">Transferase</keyword>
<proteinExistence type="predicted"/>
<dbReference type="GO" id="GO:0016740">
    <property type="term" value="F:transferase activity"/>
    <property type="evidence" value="ECO:0007669"/>
    <property type="project" value="UniProtKB-KW"/>
</dbReference>
<reference evidence="4 5" key="1">
    <citation type="journal article" date="2018" name="Sci. Rep.">
        <title>Genomic diversity and distribution of Bifidobacterium longum subsp. longum across the human lifespan.</title>
        <authorList>
            <person name="Odamaki T."/>
            <person name="Bottacini F."/>
            <person name="Kato K."/>
            <person name="Mitsuyama E."/>
            <person name="Yoshida K."/>
            <person name="Horigome A."/>
            <person name="Xiao J.Z."/>
            <person name="van Sinderen D."/>
        </authorList>
    </citation>
    <scope>NUCLEOTIDE SEQUENCE [LARGE SCALE GENOMIC DNA]</scope>
    <source>
        <strain evidence="4 5">MCC10102</strain>
    </source>
</reference>
<evidence type="ECO:0000313" key="5">
    <source>
        <dbReference type="Proteomes" id="UP000292692"/>
    </source>
</evidence>
<dbReference type="CDD" id="cd16015">
    <property type="entry name" value="LTA_synthase"/>
    <property type="match status" value="1"/>
</dbReference>
<protein>
    <submittedName>
        <fullName evidence="4">Phosphoglycerol transferase</fullName>
    </submittedName>
</protein>
<feature type="region of interest" description="Disordered" evidence="1">
    <location>
        <begin position="1"/>
        <end position="80"/>
    </location>
</feature>
<evidence type="ECO:0000259" key="3">
    <source>
        <dbReference type="Pfam" id="PF00884"/>
    </source>
</evidence>
<keyword evidence="2" id="KW-0812">Transmembrane</keyword>
<feature type="compositionally biased region" description="Basic and acidic residues" evidence="1">
    <location>
        <begin position="48"/>
        <end position="64"/>
    </location>
</feature>
<organism evidence="4 5">
    <name type="scientific">Bifidobacterium longum subsp. longum</name>
    <dbReference type="NCBI Taxonomy" id="1679"/>
    <lineage>
        <taxon>Bacteria</taxon>
        <taxon>Bacillati</taxon>
        <taxon>Actinomycetota</taxon>
        <taxon>Actinomycetes</taxon>
        <taxon>Bifidobacteriales</taxon>
        <taxon>Bifidobacteriaceae</taxon>
        <taxon>Bifidobacterium</taxon>
    </lineage>
</organism>
<dbReference type="Proteomes" id="UP000292692">
    <property type="component" value="Unassembled WGS sequence"/>
</dbReference>
<feature type="transmembrane region" description="Helical" evidence="2">
    <location>
        <begin position="215"/>
        <end position="235"/>
    </location>
</feature>
<dbReference type="Gene3D" id="3.40.720.10">
    <property type="entry name" value="Alkaline Phosphatase, subunit A"/>
    <property type="match status" value="1"/>
</dbReference>
<keyword evidence="2" id="KW-0472">Membrane</keyword>
<dbReference type="InterPro" id="IPR017850">
    <property type="entry name" value="Alkaline_phosphatase_core_sf"/>
</dbReference>
<evidence type="ECO:0000256" key="2">
    <source>
        <dbReference type="SAM" id="Phobius"/>
    </source>
</evidence>
<feature type="compositionally biased region" description="Basic residues" evidence="1">
    <location>
        <begin position="65"/>
        <end position="80"/>
    </location>
</feature>
<keyword evidence="2" id="KW-1133">Transmembrane helix</keyword>
<sequence>MLADEIEDLDTTTPDSADTGIAETSADSLNSASEVSNDDIDNAQAESNAKDSDTEDTTAKDQRSKKTNSRKHKKPQKPNKFKASLARLSQFIKASAAPILTSKFAQLLISAAVALHKLWKKRPKCPYTLYVVVMALIDAAAVTFIQWGMYSEPKYDDPNAVDNTTKILNSVNGQVTRFVTQMWLEDKLNWLLNFLALGMVYLVLVFVINRFWVATAVFAITMSVYAVANSIKIILRNEPILPSDLSFLSSGNGGEITSFIPKSSQALVDGTITMLIWLTVICLILQFVDGRRCVIPFHWWRPFRNVKTIIGNVTRIIAAAMSITLLCSFTWTLSVPGAWGYEWAKSWGDSPQLWSAEGDAANNGPVINFLRLTHPKIMDKPEGYSQETMEELAKKYSSEANQINGTRANNLTDNTVIMILSESFSDPTRVPGIALAEDPMPNIRALKETTTSGLMLSPGFGGGTANIEYQSLTGLDLALFDDSMQSMYQELVPHQKNPFAWNQIWNAEYGKSGSVAFHSYYKNMYLRDANYKKFGFNKFYTLDSEPAITHQDRTDNSPYVNDAASYQNIIDQLNKEEHPQFLQLVTMQNHMTYDNWYFNNQFEQANVTENLNDYERGQINTYAKGVSITDQATIDFLNQLNAMDKPITVIFYGDHLPSSYQTAAADKNNTLALHQTDYFIWSNQASASAGVKLDASNTAYTSPNYFMEMAAEHMNAKVSPYLAFLTQTRTDIPALERLVIGAGGFDTDASTAYLDQNGNAIKRKALSKQAKNTLHDYKLIQYDMTAGKGYLNDTNFFTVK</sequence>
<feature type="transmembrane region" description="Helical" evidence="2">
    <location>
        <begin position="309"/>
        <end position="331"/>
    </location>
</feature>
<evidence type="ECO:0000256" key="1">
    <source>
        <dbReference type="SAM" id="MobiDB-lite"/>
    </source>
</evidence>
<accession>A0A4R0US49</accession>
<feature type="transmembrane region" description="Helical" evidence="2">
    <location>
        <begin position="127"/>
        <end position="149"/>
    </location>
</feature>
<feature type="transmembrane region" description="Helical" evidence="2">
    <location>
        <begin position="190"/>
        <end position="208"/>
    </location>
</feature>
<feature type="compositionally biased region" description="Acidic residues" evidence="1">
    <location>
        <begin position="1"/>
        <end position="10"/>
    </location>
</feature>
<feature type="transmembrane region" description="Helical" evidence="2">
    <location>
        <begin position="266"/>
        <end position="288"/>
    </location>
</feature>
<comment type="caution">
    <text evidence="4">The sequence shown here is derived from an EMBL/GenBank/DDBJ whole genome shotgun (WGS) entry which is preliminary data.</text>
</comment>
<dbReference type="RefSeq" id="WP_242669437.1">
    <property type="nucleotide sequence ID" value="NZ_SHSV01000034.1"/>
</dbReference>
<feature type="compositionally biased region" description="Polar residues" evidence="1">
    <location>
        <begin position="25"/>
        <end position="35"/>
    </location>
</feature>
<name>A0A4R0US49_BIFLL</name>
<dbReference type="Pfam" id="PF00884">
    <property type="entry name" value="Sulfatase"/>
    <property type="match status" value="1"/>
</dbReference>